<reference evidence="2 3" key="1">
    <citation type="submission" date="2023-02" db="EMBL/GenBank/DDBJ databases">
        <title>LHISI_Scaffold_Assembly.</title>
        <authorList>
            <person name="Stuart O.P."/>
            <person name="Cleave R."/>
            <person name="Magrath M.J.L."/>
            <person name="Mikheyev A.S."/>
        </authorList>
    </citation>
    <scope>NUCLEOTIDE SEQUENCE [LARGE SCALE GENOMIC DNA]</scope>
    <source>
        <strain evidence="2">Daus_M_001</strain>
        <tissue evidence="2">Leg muscle</tissue>
    </source>
</reference>
<accession>A0ABQ9IDY8</accession>
<evidence type="ECO:0000313" key="3">
    <source>
        <dbReference type="Proteomes" id="UP001159363"/>
    </source>
</evidence>
<sequence length="236" mass="25743">MKGRGGNGRSPIKPSEQRHRPARLPHAKIRSDPAGDRIRIALGGGEQAYNSLDSHSGGSGFDSWFGHPDFGSPWFSVITPGECWVGFLTKAIADSFPILPMQLAARQRDCSPSHQGEPGSNPGRVAFGFSHVGIVPDDAVERRIFFGDLPSPHPPPPLFRRCSILTSPHHRLDVKGSSNISTPLSSCNDKIDFKRVYTKVNFVIGTEFNMHTLDDSEPIAALQANKKRIPYNPGLG</sequence>
<evidence type="ECO:0000256" key="1">
    <source>
        <dbReference type="SAM" id="MobiDB-lite"/>
    </source>
</evidence>
<evidence type="ECO:0000313" key="2">
    <source>
        <dbReference type="EMBL" id="KAJ8894897.1"/>
    </source>
</evidence>
<gene>
    <name evidence="2" type="ORF">PR048_000204</name>
</gene>
<dbReference type="EMBL" id="JARBHB010000001">
    <property type="protein sequence ID" value="KAJ8894897.1"/>
    <property type="molecule type" value="Genomic_DNA"/>
</dbReference>
<proteinExistence type="predicted"/>
<organism evidence="2 3">
    <name type="scientific">Dryococelus australis</name>
    <dbReference type="NCBI Taxonomy" id="614101"/>
    <lineage>
        <taxon>Eukaryota</taxon>
        <taxon>Metazoa</taxon>
        <taxon>Ecdysozoa</taxon>
        <taxon>Arthropoda</taxon>
        <taxon>Hexapoda</taxon>
        <taxon>Insecta</taxon>
        <taxon>Pterygota</taxon>
        <taxon>Neoptera</taxon>
        <taxon>Polyneoptera</taxon>
        <taxon>Phasmatodea</taxon>
        <taxon>Verophasmatodea</taxon>
        <taxon>Anareolatae</taxon>
        <taxon>Phasmatidae</taxon>
        <taxon>Eurycanthinae</taxon>
        <taxon>Dryococelus</taxon>
    </lineage>
</organism>
<feature type="region of interest" description="Disordered" evidence="1">
    <location>
        <begin position="1"/>
        <end position="35"/>
    </location>
</feature>
<protein>
    <submittedName>
        <fullName evidence="2">Uncharacterized protein</fullName>
    </submittedName>
</protein>
<name>A0ABQ9IDY8_9NEOP</name>
<keyword evidence="3" id="KW-1185">Reference proteome</keyword>
<dbReference type="Proteomes" id="UP001159363">
    <property type="component" value="Chromosome 1"/>
</dbReference>
<comment type="caution">
    <text evidence="2">The sequence shown here is derived from an EMBL/GenBank/DDBJ whole genome shotgun (WGS) entry which is preliminary data.</text>
</comment>